<evidence type="ECO:0000313" key="4">
    <source>
        <dbReference type="Proteomes" id="UP000215914"/>
    </source>
</evidence>
<dbReference type="InterPro" id="IPR029058">
    <property type="entry name" value="AB_hydrolase_fold"/>
</dbReference>
<dbReference type="EMBL" id="CM007896">
    <property type="protein sequence ID" value="OTG21050.1"/>
    <property type="molecule type" value="Genomic_DNA"/>
</dbReference>
<dbReference type="OrthoDB" id="408373at2759"/>
<accession>A0A251UCG5</accession>
<protein>
    <submittedName>
        <fullName evidence="2">Alpha/beta hydrolase-1</fullName>
    </submittedName>
    <submittedName>
        <fullName evidence="3">Putative alpha/Beta hydrolase fold protein</fullName>
    </submittedName>
</protein>
<reference evidence="2" key="3">
    <citation type="submission" date="2020-06" db="EMBL/GenBank/DDBJ databases">
        <title>Helianthus annuus Genome sequencing and assembly Release 2.</title>
        <authorList>
            <person name="Gouzy J."/>
            <person name="Langlade N."/>
            <person name="Munos S."/>
        </authorList>
    </citation>
    <scope>NUCLEOTIDE SEQUENCE</scope>
    <source>
        <tissue evidence="2">Leaves</tissue>
    </source>
</reference>
<dbReference type="GO" id="GO:0080030">
    <property type="term" value="F:methyl indole-3-acetate esterase activity"/>
    <property type="evidence" value="ECO:0000318"/>
    <property type="project" value="GO_Central"/>
</dbReference>
<dbReference type="OMA" id="ETKVYHL"/>
<keyword evidence="4" id="KW-1185">Reference proteome</keyword>
<evidence type="ECO:0000313" key="3">
    <source>
        <dbReference type="EMBL" id="OTG21050.1"/>
    </source>
</evidence>
<reference evidence="3" key="2">
    <citation type="submission" date="2017-02" db="EMBL/GenBank/DDBJ databases">
        <title>Sunflower complete genome.</title>
        <authorList>
            <person name="Langlade N."/>
            <person name="Munos S."/>
        </authorList>
    </citation>
    <scope>NUCLEOTIDE SEQUENCE [LARGE SCALE GENOMIC DNA]</scope>
    <source>
        <tissue evidence="3">Leaves</tissue>
    </source>
</reference>
<organism evidence="3 4">
    <name type="scientific">Helianthus annuus</name>
    <name type="common">Common sunflower</name>
    <dbReference type="NCBI Taxonomy" id="4232"/>
    <lineage>
        <taxon>Eukaryota</taxon>
        <taxon>Viridiplantae</taxon>
        <taxon>Streptophyta</taxon>
        <taxon>Embryophyta</taxon>
        <taxon>Tracheophyta</taxon>
        <taxon>Spermatophyta</taxon>
        <taxon>Magnoliopsida</taxon>
        <taxon>eudicotyledons</taxon>
        <taxon>Gunneridae</taxon>
        <taxon>Pentapetalae</taxon>
        <taxon>asterids</taxon>
        <taxon>campanulids</taxon>
        <taxon>Asterales</taxon>
        <taxon>Asteraceae</taxon>
        <taxon>Asteroideae</taxon>
        <taxon>Heliantheae alliance</taxon>
        <taxon>Heliantheae</taxon>
        <taxon>Helianthus</taxon>
    </lineage>
</organism>
<dbReference type="FunFam" id="3.40.50.1820:FF:000051">
    <property type="entry name" value="(S)-hydroxynitrile lyase"/>
    <property type="match status" value="1"/>
</dbReference>
<dbReference type="EMBL" id="MNCJ02000322">
    <property type="protein sequence ID" value="KAF5799841.1"/>
    <property type="molecule type" value="Genomic_DNA"/>
</dbReference>
<gene>
    <name evidence="3" type="ORF">HannXRQ_Chr07g0199911</name>
    <name evidence="2" type="ORF">HanXRQr2_Chr07g0309141</name>
</gene>
<evidence type="ECO:0000313" key="2">
    <source>
        <dbReference type="EMBL" id="KAF5799841.1"/>
    </source>
</evidence>
<dbReference type="InterPro" id="IPR000073">
    <property type="entry name" value="AB_hydrolase_1"/>
</dbReference>
<dbReference type="Proteomes" id="UP000215914">
    <property type="component" value="Chromosome 7"/>
</dbReference>
<name>A0A251UCG5_HELAN</name>
<dbReference type="SUPFAM" id="SSF53474">
    <property type="entry name" value="alpha/beta-Hydrolases"/>
    <property type="match status" value="1"/>
</dbReference>
<reference evidence="2 4" key="1">
    <citation type="journal article" date="2017" name="Nature">
        <title>The sunflower genome provides insights into oil metabolism, flowering and Asterid evolution.</title>
        <authorList>
            <person name="Badouin H."/>
            <person name="Gouzy J."/>
            <person name="Grassa C.J."/>
            <person name="Murat F."/>
            <person name="Staton S.E."/>
            <person name="Cottret L."/>
            <person name="Lelandais-Briere C."/>
            <person name="Owens G.L."/>
            <person name="Carrere S."/>
            <person name="Mayjonade B."/>
            <person name="Legrand L."/>
            <person name="Gill N."/>
            <person name="Kane N.C."/>
            <person name="Bowers J.E."/>
            <person name="Hubner S."/>
            <person name="Bellec A."/>
            <person name="Berard A."/>
            <person name="Berges H."/>
            <person name="Blanchet N."/>
            <person name="Boniface M.C."/>
            <person name="Brunel D."/>
            <person name="Catrice O."/>
            <person name="Chaidir N."/>
            <person name="Claudel C."/>
            <person name="Donnadieu C."/>
            <person name="Faraut T."/>
            <person name="Fievet G."/>
            <person name="Helmstetter N."/>
            <person name="King M."/>
            <person name="Knapp S.J."/>
            <person name="Lai Z."/>
            <person name="Le Paslier M.C."/>
            <person name="Lippi Y."/>
            <person name="Lorenzon L."/>
            <person name="Mandel J.R."/>
            <person name="Marage G."/>
            <person name="Marchand G."/>
            <person name="Marquand E."/>
            <person name="Bret-Mestries E."/>
            <person name="Morien E."/>
            <person name="Nambeesan S."/>
            <person name="Nguyen T."/>
            <person name="Pegot-Espagnet P."/>
            <person name="Pouilly N."/>
            <person name="Raftis F."/>
            <person name="Sallet E."/>
            <person name="Schiex T."/>
            <person name="Thomas J."/>
            <person name="Vandecasteele C."/>
            <person name="Vares D."/>
            <person name="Vear F."/>
            <person name="Vautrin S."/>
            <person name="Crespi M."/>
            <person name="Mangin B."/>
            <person name="Burke J.M."/>
            <person name="Salse J."/>
            <person name="Munos S."/>
            <person name="Vincourt P."/>
            <person name="Rieseberg L.H."/>
            <person name="Langlade N.B."/>
        </authorList>
    </citation>
    <scope>NUCLEOTIDE SEQUENCE [LARGE SCALE GENOMIC DNA]</scope>
    <source>
        <strain evidence="4">cv. SF193</strain>
        <tissue evidence="2">Leaves</tissue>
    </source>
</reference>
<proteinExistence type="predicted"/>
<dbReference type="GO" id="GO:0009696">
    <property type="term" value="P:salicylic acid metabolic process"/>
    <property type="evidence" value="ECO:0000318"/>
    <property type="project" value="GO_Central"/>
</dbReference>
<dbReference type="AlphaFoldDB" id="A0A251UCG5"/>
<evidence type="ECO:0000259" key="1">
    <source>
        <dbReference type="Pfam" id="PF12697"/>
    </source>
</evidence>
<dbReference type="Gene3D" id="3.40.50.1820">
    <property type="entry name" value="alpha/beta hydrolase"/>
    <property type="match status" value="1"/>
</dbReference>
<dbReference type="InParanoid" id="A0A251UCG5"/>
<dbReference type="GO" id="GO:0009694">
    <property type="term" value="P:jasmonic acid metabolic process"/>
    <property type="evidence" value="ECO:0000318"/>
    <property type="project" value="GO_Central"/>
</dbReference>
<dbReference type="Gramene" id="mRNA:HanXRQr2_Chr07g0309141">
    <property type="protein sequence ID" value="mRNA:HanXRQr2_Chr07g0309141"/>
    <property type="gene ID" value="HanXRQr2_Chr07g0309141"/>
</dbReference>
<feature type="domain" description="AB hydrolase-1" evidence="1">
    <location>
        <begin position="11"/>
        <end position="248"/>
    </location>
</feature>
<dbReference type="PANTHER" id="PTHR10992:SF943">
    <property type="entry name" value="METHYLESTERASE 10"/>
    <property type="match status" value="1"/>
</dbReference>
<dbReference type="InterPro" id="IPR045889">
    <property type="entry name" value="MES/HNL"/>
</dbReference>
<dbReference type="GO" id="GO:0080031">
    <property type="term" value="F:methyl salicylate esterase activity"/>
    <property type="evidence" value="ECO:0000318"/>
    <property type="project" value="GO_Central"/>
</dbReference>
<dbReference type="GO" id="GO:0080032">
    <property type="term" value="F:methyl jasmonate esterase activity"/>
    <property type="evidence" value="ECO:0000318"/>
    <property type="project" value="GO_Central"/>
</dbReference>
<sequence>MPTTTSTRNHLVLVHGLCHGAWCWYKVMTDLRSAGHRVSAVDLGGSGVHPIRPDEITTFSDYIHPLIRFLESLSADERVVLVGHSYGGLAISLAMERFPQSVSVGVFITAYMPNCRDPPALQMTKYFKNLKPEMNMDCRFTFKNGSPESAELGDSYLATMMYQNCQPEDLALAKTLIRPGHFFLDDMSKDSLLTSDRYGSISRVYVLCEGDRVMDEEFQRFVIEDSPPNEVKSFPGAGHMLMLSMPKDISLYLQEIVARYP</sequence>
<dbReference type="PANTHER" id="PTHR10992">
    <property type="entry name" value="METHYLESTERASE FAMILY MEMBER"/>
    <property type="match status" value="1"/>
</dbReference>
<keyword evidence="3" id="KW-0378">Hydrolase</keyword>
<dbReference type="FunCoup" id="A0A251UCG5">
    <property type="interactions" value="18"/>
</dbReference>
<dbReference type="Pfam" id="PF12697">
    <property type="entry name" value="Abhydrolase_6"/>
    <property type="match status" value="1"/>
</dbReference>